<reference evidence="12" key="1">
    <citation type="submission" date="2023-03" db="EMBL/GenBank/DDBJ databases">
        <title>Massive genome expansion in bonnet fungi (Mycena s.s.) driven by repeated elements and novel gene families across ecological guilds.</title>
        <authorList>
            <consortium name="Lawrence Berkeley National Laboratory"/>
            <person name="Harder C.B."/>
            <person name="Miyauchi S."/>
            <person name="Viragh M."/>
            <person name="Kuo A."/>
            <person name="Thoen E."/>
            <person name="Andreopoulos B."/>
            <person name="Lu D."/>
            <person name="Skrede I."/>
            <person name="Drula E."/>
            <person name="Henrissat B."/>
            <person name="Morin E."/>
            <person name="Kohler A."/>
            <person name="Barry K."/>
            <person name="LaButti K."/>
            <person name="Morin E."/>
            <person name="Salamov A."/>
            <person name="Lipzen A."/>
            <person name="Mereny Z."/>
            <person name="Hegedus B."/>
            <person name="Baldrian P."/>
            <person name="Stursova M."/>
            <person name="Weitz H."/>
            <person name="Taylor A."/>
            <person name="Grigoriev I.V."/>
            <person name="Nagy L.G."/>
            <person name="Martin F."/>
            <person name="Kauserud H."/>
        </authorList>
    </citation>
    <scope>NUCLEOTIDE SEQUENCE</scope>
    <source>
        <strain evidence="12">CBHHK002</strain>
    </source>
</reference>
<accession>A0AAD7EBA0</accession>
<dbReference type="InterPro" id="IPR023333">
    <property type="entry name" value="Proteasome_suB-type"/>
</dbReference>
<dbReference type="EMBL" id="JARIHO010000081">
    <property type="protein sequence ID" value="KAJ7309394.1"/>
    <property type="molecule type" value="Genomic_DNA"/>
</dbReference>
<keyword evidence="4" id="KW-0963">Cytoplasm</keyword>
<dbReference type="SUPFAM" id="SSF56235">
    <property type="entry name" value="N-terminal nucleophile aminohydrolases (Ntn hydrolases)"/>
    <property type="match status" value="1"/>
</dbReference>
<evidence type="ECO:0000256" key="10">
    <source>
        <dbReference type="PIRSR" id="PIRSR600243-1"/>
    </source>
</evidence>
<evidence type="ECO:0000256" key="9">
    <source>
        <dbReference type="ARBA" id="ARBA00023145"/>
    </source>
</evidence>
<name>A0AAD7EBA0_9AGAR</name>
<dbReference type="GO" id="GO:0005634">
    <property type="term" value="C:nucleus"/>
    <property type="evidence" value="ECO:0007669"/>
    <property type="project" value="UniProtKB-SubCell"/>
</dbReference>
<keyword evidence="6" id="KW-0888">Threonine protease</keyword>
<dbReference type="EC" id="3.4.25.1" evidence="3"/>
<dbReference type="Pfam" id="PF00227">
    <property type="entry name" value="Proteasome"/>
    <property type="match status" value="1"/>
</dbReference>
<comment type="catalytic activity">
    <reaction evidence="1">
        <text>Cleavage of peptide bonds with very broad specificity.</text>
        <dbReference type="EC" id="3.4.25.1"/>
    </reaction>
</comment>
<dbReference type="GO" id="GO:0005839">
    <property type="term" value="C:proteasome core complex"/>
    <property type="evidence" value="ECO:0007669"/>
    <property type="project" value="InterPro"/>
</dbReference>
<evidence type="ECO:0000313" key="13">
    <source>
        <dbReference type="Proteomes" id="UP001218218"/>
    </source>
</evidence>
<gene>
    <name evidence="12" type="ORF">DFH08DRAFT_719225</name>
</gene>
<sequence length="336" mass="36144">MHSLLTRFSKTAAESEFTRSQVFTDDGDLNSSDATWGSQAGFGNLGYGIPSFAIPEVADPSAFLRMYTNDAADPNCRIKINHGTTTLAFCFQGGVIVAVDSRATAGSVVASGTVKKVVEINPYLLGTLAGTADTTSFLLLIVWCTADCQYWETYLGMHCRLHELRNGERISVAAASKYLSNIVCSYKGMGLGMGTMICGWDKTGPSVYYVDSDGSRMKGNLFSVGSGSTHAYGVLDQGYRWDLSVPEACELGRRSIYAAGHRDAYTGNSCNLYHMEETGWRFVGNYDISTMHYEGPGDVPGADGTAYGYDVRVAGRSSANPPEPVADEAELTISDV</sequence>
<dbReference type="Gene3D" id="3.60.20.10">
    <property type="entry name" value="Glutamine Phosphoribosylpyrophosphate, subunit 1, domain 1"/>
    <property type="match status" value="1"/>
</dbReference>
<evidence type="ECO:0000256" key="8">
    <source>
        <dbReference type="ARBA" id="ARBA00022942"/>
    </source>
</evidence>
<evidence type="ECO:0000256" key="7">
    <source>
        <dbReference type="ARBA" id="ARBA00022801"/>
    </source>
</evidence>
<keyword evidence="9" id="KW-0865">Zymogen</keyword>
<feature type="active site" description="Nucleophile" evidence="10">
    <location>
        <position position="84"/>
    </location>
</feature>
<dbReference type="InterPro" id="IPR029055">
    <property type="entry name" value="Ntn_hydrolases_N"/>
</dbReference>
<dbReference type="InterPro" id="IPR000243">
    <property type="entry name" value="Pept_T1A_subB"/>
</dbReference>
<evidence type="ECO:0000256" key="3">
    <source>
        <dbReference type="ARBA" id="ARBA00012039"/>
    </source>
</evidence>
<dbReference type="GO" id="GO:0005737">
    <property type="term" value="C:cytoplasm"/>
    <property type="evidence" value="ECO:0007669"/>
    <property type="project" value="TreeGrafter"/>
</dbReference>
<dbReference type="PRINTS" id="PR00141">
    <property type="entry name" value="PROTEASOME"/>
</dbReference>
<dbReference type="CDD" id="cd03761">
    <property type="entry name" value="proteasome_beta_type_5"/>
    <property type="match status" value="1"/>
</dbReference>
<protein>
    <recommendedName>
        <fullName evidence="3">proteasome endopeptidase complex</fullName>
        <ecNumber evidence="3">3.4.25.1</ecNumber>
    </recommendedName>
</protein>
<dbReference type="Proteomes" id="UP001218218">
    <property type="component" value="Unassembled WGS sequence"/>
</dbReference>
<evidence type="ECO:0000256" key="1">
    <source>
        <dbReference type="ARBA" id="ARBA00001198"/>
    </source>
</evidence>
<feature type="region of interest" description="Disordered" evidence="11">
    <location>
        <begin position="315"/>
        <end position="336"/>
    </location>
</feature>
<evidence type="ECO:0000256" key="5">
    <source>
        <dbReference type="ARBA" id="ARBA00022670"/>
    </source>
</evidence>
<dbReference type="InterPro" id="IPR001353">
    <property type="entry name" value="Proteasome_sua/b"/>
</dbReference>
<dbReference type="PANTHER" id="PTHR32194:SF3">
    <property type="entry name" value="PROTEASOME SUBUNIT BETA"/>
    <property type="match status" value="1"/>
</dbReference>
<keyword evidence="7" id="KW-0378">Hydrolase</keyword>
<evidence type="ECO:0000256" key="11">
    <source>
        <dbReference type="SAM" id="MobiDB-lite"/>
    </source>
</evidence>
<dbReference type="PANTHER" id="PTHR32194">
    <property type="entry name" value="METALLOPROTEASE TLDD"/>
    <property type="match status" value="1"/>
</dbReference>
<keyword evidence="5" id="KW-0645">Protease</keyword>
<dbReference type="GO" id="GO:0004298">
    <property type="term" value="F:threonine-type endopeptidase activity"/>
    <property type="evidence" value="ECO:0007669"/>
    <property type="project" value="UniProtKB-KW"/>
</dbReference>
<dbReference type="AlphaFoldDB" id="A0AAD7EBA0"/>
<evidence type="ECO:0000256" key="6">
    <source>
        <dbReference type="ARBA" id="ARBA00022698"/>
    </source>
</evidence>
<keyword evidence="13" id="KW-1185">Reference proteome</keyword>
<keyword evidence="8 12" id="KW-0647">Proteasome</keyword>
<evidence type="ECO:0000256" key="2">
    <source>
        <dbReference type="ARBA" id="ARBA00004123"/>
    </source>
</evidence>
<dbReference type="GO" id="GO:0051603">
    <property type="term" value="P:proteolysis involved in protein catabolic process"/>
    <property type="evidence" value="ECO:0007669"/>
    <property type="project" value="InterPro"/>
</dbReference>
<comment type="caution">
    <text evidence="12">The sequence shown here is derived from an EMBL/GenBank/DDBJ whole genome shotgun (WGS) entry which is preliminary data.</text>
</comment>
<dbReference type="PROSITE" id="PS51476">
    <property type="entry name" value="PROTEASOME_BETA_2"/>
    <property type="match status" value="1"/>
</dbReference>
<organism evidence="12 13">
    <name type="scientific">Mycena albidolilacea</name>
    <dbReference type="NCBI Taxonomy" id="1033008"/>
    <lineage>
        <taxon>Eukaryota</taxon>
        <taxon>Fungi</taxon>
        <taxon>Dikarya</taxon>
        <taxon>Basidiomycota</taxon>
        <taxon>Agaricomycotina</taxon>
        <taxon>Agaricomycetes</taxon>
        <taxon>Agaricomycetidae</taxon>
        <taxon>Agaricales</taxon>
        <taxon>Marasmiineae</taxon>
        <taxon>Mycenaceae</taxon>
        <taxon>Mycena</taxon>
    </lineage>
</organism>
<comment type="subcellular location">
    <subcellularLocation>
        <location evidence="2">Nucleus</location>
    </subcellularLocation>
</comment>
<proteinExistence type="predicted"/>
<evidence type="ECO:0000313" key="12">
    <source>
        <dbReference type="EMBL" id="KAJ7309394.1"/>
    </source>
</evidence>
<evidence type="ECO:0000256" key="4">
    <source>
        <dbReference type="ARBA" id="ARBA00022490"/>
    </source>
</evidence>